<dbReference type="InterPro" id="IPR053197">
    <property type="entry name" value="F-box_SCFL_complex_component"/>
</dbReference>
<dbReference type="PANTHER" id="PTHR34223:SF51">
    <property type="entry name" value="OS06G0556300 PROTEIN"/>
    <property type="match status" value="1"/>
</dbReference>
<dbReference type="PANTHER" id="PTHR34223">
    <property type="entry name" value="OS11G0201299 PROTEIN"/>
    <property type="match status" value="1"/>
</dbReference>
<organism evidence="2 3">
    <name type="scientific">Carnegiea gigantea</name>
    <dbReference type="NCBI Taxonomy" id="171969"/>
    <lineage>
        <taxon>Eukaryota</taxon>
        <taxon>Viridiplantae</taxon>
        <taxon>Streptophyta</taxon>
        <taxon>Embryophyta</taxon>
        <taxon>Tracheophyta</taxon>
        <taxon>Spermatophyta</taxon>
        <taxon>Magnoliopsida</taxon>
        <taxon>eudicotyledons</taxon>
        <taxon>Gunneridae</taxon>
        <taxon>Pentapetalae</taxon>
        <taxon>Caryophyllales</taxon>
        <taxon>Cactineae</taxon>
        <taxon>Cactaceae</taxon>
        <taxon>Cactoideae</taxon>
        <taxon>Echinocereeae</taxon>
        <taxon>Carnegiea</taxon>
    </lineage>
</organism>
<name>A0A9Q1K7C4_9CARY</name>
<dbReference type="CDD" id="cd22160">
    <property type="entry name" value="F-box_AtFBL13-like"/>
    <property type="match status" value="1"/>
</dbReference>
<gene>
    <name evidence="2" type="ORF">Cgig2_030003</name>
</gene>
<keyword evidence="3" id="KW-1185">Reference proteome</keyword>
<dbReference type="InterPro" id="IPR001810">
    <property type="entry name" value="F-box_dom"/>
</dbReference>
<dbReference type="Pfam" id="PF00646">
    <property type="entry name" value="F-box"/>
    <property type="match status" value="1"/>
</dbReference>
<dbReference type="PROSITE" id="PS50181">
    <property type="entry name" value="FBOX"/>
    <property type="match status" value="1"/>
</dbReference>
<dbReference type="Gene3D" id="1.20.1280.50">
    <property type="match status" value="1"/>
</dbReference>
<sequence length="203" mass="23558">MASHTKKTSNGKNDHVDRISNLPDFVLLHILSFLDTREACRVSILSKEWTSVWRTASFLDFQIDCFIVEKFDSQGNVISDKYDWGYYDNESVHKPVGCRDCVMLRCSKEHLCIRIFSLEFPMLDPNLAFVIDKNTDILPETLKSKFNAPRLEDFGPPTEMLVEILKKKVKSLQEPFKDFEDGKDYEGIRVKSMNHETSVSRRI</sequence>
<evidence type="ECO:0000313" key="2">
    <source>
        <dbReference type="EMBL" id="KAJ8438022.1"/>
    </source>
</evidence>
<protein>
    <recommendedName>
        <fullName evidence="1">F-box domain-containing protein</fullName>
    </recommendedName>
</protein>
<evidence type="ECO:0000259" key="1">
    <source>
        <dbReference type="PROSITE" id="PS50181"/>
    </source>
</evidence>
<dbReference type="AlphaFoldDB" id="A0A9Q1K7C4"/>
<dbReference type="InterPro" id="IPR036047">
    <property type="entry name" value="F-box-like_dom_sf"/>
</dbReference>
<dbReference type="SUPFAM" id="SSF81383">
    <property type="entry name" value="F-box domain"/>
    <property type="match status" value="1"/>
</dbReference>
<comment type="caution">
    <text evidence="2">The sequence shown here is derived from an EMBL/GenBank/DDBJ whole genome shotgun (WGS) entry which is preliminary data.</text>
</comment>
<dbReference type="EMBL" id="JAKOGI010000273">
    <property type="protein sequence ID" value="KAJ8438022.1"/>
    <property type="molecule type" value="Genomic_DNA"/>
</dbReference>
<reference evidence="2" key="1">
    <citation type="submission" date="2022-04" db="EMBL/GenBank/DDBJ databases">
        <title>Carnegiea gigantea Genome sequencing and assembly v2.</title>
        <authorList>
            <person name="Copetti D."/>
            <person name="Sanderson M.J."/>
            <person name="Burquez A."/>
            <person name="Wojciechowski M.F."/>
        </authorList>
    </citation>
    <scope>NUCLEOTIDE SEQUENCE</scope>
    <source>
        <strain evidence="2">SGP5-SGP5p</strain>
        <tissue evidence="2">Aerial part</tissue>
    </source>
</reference>
<accession>A0A9Q1K7C4</accession>
<dbReference type="OrthoDB" id="612216at2759"/>
<proteinExistence type="predicted"/>
<dbReference type="InterPro" id="IPR053781">
    <property type="entry name" value="F-box_AtFBL13-like"/>
</dbReference>
<dbReference type="Proteomes" id="UP001153076">
    <property type="component" value="Unassembled WGS sequence"/>
</dbReference>
<feature type="domain" description="F-box" evidence="1">
    <location>
        <begin position="16"/>
        <end position="52"/>
    </location>
</feature>
<evidence type="ECO:0000313" key="3">
    <source>
        <dbReference type="Proteomes" id="UP001153076"/>
    </source>
</evidence>